<accession>A0A9D4ZGN6</accession>
<name>A0A9D4ZGN6_ADICA</name>
<proteinExistence type="predicted"/>
<gene>
    <name evidence="1" type="ORF">GOP47_0011370</name>
</gene>
<evidence type="ECO:0000313" key="1">
    <source>
        <dbReference type="EMBL" id="KAI5073357.1"/>
    </source>
</evidence>
<keyword evidence="2" id="KW-1185">Reference proteome</keyword>
<reference evidence="1" key="1">
    <citation type="submission" date="2021-01" db="EMBL/GenBank/DDBJ databases">
        <title>Adiantum capillus-veneris genome.</title>
        <authorList>
            <person name="Fang Y."/>
            <person name="Liao Q."/>
        </authorList>
    </citation>
    <scope>NUCLEOTIDE SEQUENCE</scope>
    <source>
        <strain evidence="1">H3</strain>
        <tissue evidence="1">Leaf</tissue>
    </source>
</reference>
<dbReference type="PANTHER" id="PTHR46870:SF2">
    <property type="entry name" value="PROTEIN THYLAKOID ASSEMBLY 8-LIKE, CHLOROPLASTIC"/>
    <property type="match status" value="1"/>
</dbReference>
<dbReference type="PANTHER" id="PTHR46870">
    <property type="entry name" value="PROTEIN THYLAKOID ASSEMBLY 8-LIKE, CHLOROPLASTIC"/>
    <property type="match status" value="1"/>
</dbReference>
<dbReference type="Gene3D" id="1.25.40.10">
    <property type="entry name" value="Tetratricopeptide repeat domain"/>
    <property type="match status" value="1"/>
</dbReference>
<dbReference type="Proteomes" id="UP000886520">
    <property type="component" value="Chromosome 11"/>
</dbReference>
<dbReference type="InterPro" id="IPR044795">
    <property type="entry name" value="THA8L-like"/>
</dbReference>
<dbReference type="AlphaFoldDB" id="A0A9D4ZGN6"/>
<evidence type="ECO:0000313" key="2">
    <source>
        <dbReference type="Proteomes" id="UP000886520"/>
    </source>
</evidence>
<sequence length="265" mass="31086">MAISRSRNKLVRLALITLHYKSFSSTTLRDLGNHREEDEDDEKVGFVRIPETAKTRAEIEEERRVNWFYLQRSPLWKGRAGSKEALLVVRELKRAKKDPWKLHVILSTKVDRLLKLDLIAALNELQRLEEVDLALMVFVVVRREPWYKPEAYLFRDMLNCLGRNKRAAQSRILLNDCKREGIKPSSSLCTELMVAFLKHGMVCEAIEVFEEVKAVDACDKLIFRILMRELLRLGRDDLWSKYRNEYEEAYGAEYEEYQFDGGALK</sequence>
<organism evidence="1 2">
    <name type="scientific">Adiantum capillus-veneris</name>
    <name type="common">Maidenhair fern</name>
    <dbReference type="NCBI Taxonomy" id="13818"/>
    <lineage>
        <taxon>Eukaryota</taxon>
        <taxon>Viridiplantae</taxon>
        <taxon>Streptophyta</taxon>
        <taxon>Embryophyta</taxon>
        <taxon>Tracheophyta</taxon>
        <taxon>Polypodiopsida</taxon>
        <taxon>Polypodiidae</taxon>
        <taxon>Polypodiales</taxon>
        <taxon>Pteridineae</taxon>
        <taxon>Pteridaceae</taxon>
        <taxon>Vittarioideae</taxon>
        <taxon>Adiantum</taxon>
    </lineage>
</organism>
<comment type="caution">
    <text evidence="1">The sequence shown here is derived from an EMBL/GenBank/DDBJ whole genome shotgun (WGS) entry which is preliminary data.</text>
</comment>
<evidence type="ECO:0008006" key="3">
    <source>
        <dbReference type="Google" id="ProtNLM"/>
    </source>
</evidence>
<dbReference type="InterPro" id="IPR011990">
    <property type="entry name" value="TPR-like_helical_dom_sf"/>
</dbReference>
<protein>
    <recommendedName>
        <fullName evidence="3">Pentatricopeptide repeat-containing protein</fullName>
    </recommendedName>
</protein>
<dbReference type="OrthoDB" id="1900964at2759"/>
<dbReference type="EMBL" id="JABFUD020000011">
    <property type="protein sequence ID" value="KAI5073357.1"/>
    <property type="molecule type" value="Genomic_DNA"/>
</dbReference>